<dbReference type="InParanoid" id="A0A7J7C8L4"/>
<sequence length="603" mass="69093">MDEERVEDQIGIRREMIKKACSMAMKVHKYSEKQYLLEESRNSAEAIFSLPGFWHLNDWYTNKSFGQTKMNAKLFPSLRSIGNDEVALVNEAFLLKFEALVANPSFQKEVRSAISKKRQIVFTGHSSGGATAILATLWVLENLGGANQLAPLCVTFGSPLVGDWIFNHAIRRENWSRYFIHFVMRYDIVPRILLAPLSSVEQSLQLVLHVLNPNSTSAAQVGDGEASSLFMTVMRNASSVTSRTACKLMGSTNLLLETVSSFIELSPYTPSGTYVFCTRNQQHIVITDSEAVLQLLFYSSQLNAVIEQLDIAKRSLNDHLSYQNELQESLKMQNIHVLRNLGNLPLSSDAADGERAINMALNDLGLSTKARLCLRAAAEYEERRLKNQAKIDDQKADIEKGLSTLQDYKTKTEICKLGYYDAFKLSRATEDFEANVKRQELAGIWDEIIEMLKKYELPDGFELRKEWVDLGTRYRRIVEPLDIANYYRHLKNEDTGPYMVRARPRRYRFAQRWFEHASKIPNKPILESCFWAEVEELVRDCNPAMFENVKERILQFEQEVETWVRAGELGKDVFLEGNTFMKWWTTLPQQHRLQSSLSSLMNG</sequence>
<dbReference type="Pfam" id="PF01764">
    <property type="entry name" value="Lipase_3"/>
    <property type="match status" value="1"/>
</dbReference>
<dbReference type="PANTHER" id="PTHR47090">
    <property type="entry name" value="PROTEIN EDS1-RELATED"/>
    <property type="match status" value="1"/>
</dbReference>
<gene>
    <name evidence="9" type="ORF">HS088_TW19G00084</name>
</gene>
<dbReference type="AlphaFoldDB" id="A0A7J7C8L4"/>
<keyword evidence="5" id="KW-0611">Plant defense</keyword>
<dbReference type="EMBL" id="JAAARO010000019">
    <property type="protein sequence ID" value="KAF5730494.1"/>
    <property type="molecule type" value="Genomic_DNA"/>
</dbReference>
<keyword evidence="4" id="KW-0378">Hydrolase</keyword>
<feature type="domain" description="EDS1 EP" evidence="8">
    <location>
        <begin position="404"/>
        <end position="598"/>
    </location>
</feature>
<dbReference type="SUPFAM" id="SSF53474">
    <property type="entry name" value="alpha/beta-Hydrolases"/>
    <property type="match status" value="1"/>
</dbReference>
<proteinExistence type="predicted"/>
<organism evidence="9 10">
    <name type="scientific">Tripterygium wilfordii</name>
    <name type="common">Thunder God vine</name>
    <dbReference type="NCBI Taxonomy" id="458696"/>
    <lineage>
        <taxon>Eukaryota</taxon>
        <taxon>Viridiplantae</taxon>
        <taxon>Streptophyta</taxon>
        <taxon>Embryophyta</taxon>
        <taxon>Tracheophyta</taxon>
        <taxon>Spermatophyta</taxon>
        <taxon>Magnoliopsida</taxon>
        <taxon>eudicotyledons</taxon>
        <taxon>Gunneridae</taxon>
        <taxon>Pentapetalae</taxon>
        <taxon>rosids</taxon>
        <taxon>fabids</taxon>
        <taxon>Celastrales</taxon>
        <taxon>Celastraceae</taxon>
        <taxon>Tripterygium</taxon>
    </lineage>
</organism>
<dbReference type="OrthoDB" id="426718at2759"/>
<dbReference type="Proteomes" id="UP000593562">
    <property type="component" value="Unassembled WGS sequence"/>
</dbReference>
<comment type="subcellular location">
    <subcellularLocation>
        <location evidence="2">Cytoplasm</location>
    </subcellularLocation>
    <subcellularLocation>
        <location evidence="1">Nucleus</location>
    </subcellularLocation>
</comment>
<evidence type="ECO:0000256" key="5">
    <source>
        <dbReference type="ARBA" id="ARBA00022821"/>
    </source>
</evidence>
<keyword evidence="6" id="KW-0539">Nucleus</keyword>
<evidence type="ECO:0000259" key="8">
    <source>
        <dbReference type="Pfam" id="PF18117"/>
    </source>
</evidence>
<reference evidence="9 10" key="1">
    <citation type="journal article" date="2020" name="Nat. Commun.">
        <title>Genome of Tripterygium wilfordii and identification of cytochrome P450 involved in triptolide biosynthesis.</title>
        <authorList>
            <person name="Tu L."/>
            <person name="Su P."/>
            <person name="Zhang Z."/>
            <person name="Gao L."/>
            <person name="Wang J."/>
            <person name="Hu T."/>
            <person name="Zhou J."/>
            <person name="Zhang Y."/>
            <person name="Zhao Y."/>
            <person name="Liu Y."/>
            <person name="Song Y."/>
            <person name="Tong Y."/>
            <person name="Lu Y."/>
            <person name="Yang J."/>
            <person name="Xu C."/>
            <person name="Jia M."/>
            <person name="Peters R.J."/>
            <person name="Huang L."/>
            <person name="Gao W."/>
        </authorList>
    </citation>
    <scope>NUCLEOTIDE SEQUENCE [LARGE SCALE GENOMIC DNA]</scope>
    <source>
        <strain evidence="10">cv. XIE 37</strain>
        <tissue evidence="9">Leaf</tissue>
    </source>
</reference>
<dbReference type="CDD" id="cd00519">
    <property type="entry name" value="Lipase_3"/>
    <property type="match status" value="1"/>
</dbReference>
<accession>A0A7J7C8L4</accession>
<dbReference type="InterPro" id="IPR002921">
    <property type="entry name" value="Fungal_lipase-type"/>
</dbReference>
<protein>
    <submittedName>
        <fullName evidence="9">Putative Disease resistance protein</fullName>
    </submittedName>
</protein>
<evidence type="ECO:0000256" key="3">
    <source>
        <dbReference type="ARBA" id="ARBA00022490"/>
    </source>
</evidence>
<dbReference type="Gene3D" id="3.40.50.1820">
    <property type="entry name" value="alpha/beta hydrolase"/>
    <property type="match status" value="1"/>
</dbReference>
<name>A0A7J7C8L4_TRIWF</name>
<dbReference type="GO" id="GO:0006952">
    <property type="term" value="P:defense response"/>
    <property type="evidence" value="ECO:0007669"/>
    <property type="project" value="UniProtKB-KW"/>
</dbReference>
<dbReference type="PANTHER" id="PTHR47090:SF2">
    <property type="entry name" value="PROTEIN EDS1-RELATED"/>
    <property type="match status" value="1"/>
</dbReference>
<dbReference type="InterPro" id="IPR029058">
    <property type="entry name" value="AB_hydrolase_fold"/>
</dbReference>
<evidence type="ECO:0000256" key="1">
    <source>
        <dbReference type="ARBA" id="ARBA00004123"/>
    </source>
</evidence>
<evidence type="ECO:0000256" key="2">
    <source>
        <dbReference type="ARBA" id="ARBA00004496"/>
    </source>
</evidence>
<keyword evidence="3" id="KW-0963">Cytoplasm</keyword>
<feature type="domain" description="Fungal lipase-type" evidence="7">
    <location>
        <begin position="57"/>
        <end position="193"/>
    </location>
</feature>
<evidence type="ECO:0000313" key="9">
    <source>
        <dbReference type="EMBL" id="KAF5730494.1"/>
    </source>
</evidence>
<dbReference type="GO" id="GO:0005634">
    <property type="term" value="C:nucleus"/>
    <property type="evidence" value="ECO:0007669"/>
    <property type="project" value="UniProtKB-SubCell"/>
</dbReference>
<dbReference type="ESTHER" id="triwf-a0a7j7c8l4">
    <property type="family name" value="Plant_lipase_EDS1-like"/>
</dbReference>
<dbReference type="GO" id="GO:0016787">
    <property type="term" value="F:hydrolase activity"/>
    <property type="evidence" value="ECO:0007669"/>
    <property type="project" value="UniProtKB-KW"/>
</dbReference>
<evidence type="ECO:0000256" key="6">
    <source>
        <dbReference type="ARBA" id="ARBA00023242"/>
    </source>
</evidence>
<evidence type="ECO:0000256" key="4">
    <source>
        <dbReference type="ARBA" id="ARBA00022801"/>
    </source>
</evidence>
<dbReference type="InterPro" id="IPR041266">
    <property type="entry name" value="EDS1_EP"/>
</dbReference>
<dbReference type="GO" id="GO:0005737">
    <property type="term" value="C:cytoplasm"/>
    <property type="evidence" value="ECO:0007669"/>
    <property type="project" value="UniProtKB-SubCell"/>
</dbReference>
<evidence type="ECO:0000259" key="7">
    <source>
        <dbReference type="Pfam" id="PF01764"/>
    </source>
</evidence>
<dbReference type="GO" id="GO:0006629">
    <property type="term" value="P:lipid metabolic process"/>
    <property type="evidence" value="ECO:0007669"/>
    <property type="project" value="InterPro"/>
</dbReference>
<dbReference type="Pfam" id="PF18117">
    <property type="entry name" value="EDS1_EP"/>
    <property type="match status" value="1"/>
</dbReference>
<evidence type="ECO:0000313" key="10">
    <source>
        <dbReference type="Proteomes" id="UP000593562"/>
    </source>
</evidence>
<keyword evidence="10" id="KW-1185">Reference proteome</keyword>
<comment type="caution">
    <text evidence="9">The sequence shown here is derived from an EMBL/GenBank/DDBJ whole genome shotgun (WGS) entry which is preliminary data.</text>
</comment>
<dbReference type="FunCoup" id="A0A7J7C8L4">
    <property type="interactions" value="990"/>
</dbReference>
<dbReference type="InterPro" id="IPR044214">
    <property type="entry name" value="EDS1-like"/>
</dbReference>